<dbReference type="InterPro" id="IPR026881">
    <property type="entry name" value="WYL_dom"/>
</dbReference>
<sequence length="338" mass="36393">MATVAKPTARVLALLETLQSGGRWTVADLAGRLGVDERTVRRYVQHLLELDVPVRSVRGRFGGYQLAPGFRLPPLMFTDDEAVAVLLGLVAARRLIPSVVPDEGSASAVAKIRRVLPEALGRRITALLQAARFTAPDHDADGAEARTLLVLADAAAARRPVVVDYTDRHGTRTERTLHPYGLVVHSGRWYVVAADASDDGMRNFRLDRISAPSPRPGTFAVPAGFDAVEHVTAGLAAAPWRHEVEVVVEGVVDDVVQRLPAGLADVREEPGRPGWVRLQLRAERLDWVPALLVGLQRPFEVAAPEELRREVAAVGRLLISAAGEGETSSGTSAGVLRS</sequence>
<dbReference type="AlphaFoldDB" id="A0A1G4XT52"/>
<name>A0A1G4XT52_9ACTN</name>
<keyword evidence="5" id="KW-1185">Reference proteome</keyword>
<feature type="domain" description="HTH deoR-type" evidence="3">
    <location>
        <begin position="7"/>
        <end position="66"/>
    </location>
</feature>
<dbReference type="InterPro" id="IPR051534">
    <property type="entry name" value="CBASS_pafABC_assoc_protein"/>
</dbReference>
<dbReference type="PANTHER" id="PTHR34580:SF3">
    <property type="entry name" value="PROTEIN PAFB"/>
    <property type="match status" value="1"/>
</dbReference>
<evidence type="ECO:0000313" key="4">
    <source>
        <dbReference type="EMBL" id="SCX44357.1"/>
    </source>
</evidence>
<proteinExistence type="predicted"/>
<evidence type="ECO:0000256" key="2">
    <source>
        <dbReference type="ARBA" id="ARBA00023163"/>
    </source>
</evidence>
<reference evidence="5" key="1">
    <citation type="submission" date="2016-10" db="EMBL/GenBank/DDBJ databases">
        <authorList>
            <person name="Varghese N."/>
            <person name="Submissions S."/>
        </authorList>
    </citation>
    <scope>NUCLEOTIDE SEQUENCE [LARGE SCALE GENOMIC DNA]</scope>
    <source>
        <strain evidence="5">DSM 45722</strain>
    </source>
</reference>
<organism evidence="4 5">
    <name type="scientific">Klenkia marina</name>
    <dbReference type="NCBI Taxonomy" id="1960309"/>
    <lineage>
        <taxon>Bacteria</taxon>
        <taxon>Bacillati</taxon>
        <taxon>Actinomycetota</taxon>
        <taxon>Actinomycetes</taxon>
        <taxon>Geodermatophilales</taxon>
        <taxon>Geodermatophilaceae</taxon>
        <taxon>Klenkia</taxon>
    </lineage>
</organism>
<protein>
    <submittedName>
        <fullName evidence="4">Transcriptional regulator</fullName>
    </submittedName>
</protein>
<dbReference type="InterPro" id="IPR001034">
    <property type="entry name" value="DeoR_HTH"/>
</dbReference>
<keyword evidence="2" id="KW-0804">Transcription</keyword>
<dbReference type="InterPro" id="IPR036388">
    <property type="entry name" value="WH-like_DNA-bd_sf"/>
</dbReference>
<dbReference type="Proteomes" id="UP000198981">
    <property type="component" value="Unassembled WGS sequence"/>
</dbReference>
<dbReference type="EMBL" id="FMUH01000002">
    <property type="protein sequence ID" value="SCX44357.1"/>
    <property type="molecule type" value="Genomic_DNA"/>
</dbReference>
<dbReference type="GO" id="GO:0003700">
    <property type="term" value="F:DNA-binding transcription factor activity"/>
    <property type="evidence" value="ECO:0007669"/>
    <property type="project" value="InterPro"/>
</dbReference>
<keyword evidence="1" id="KW-0805">Transcription regulation</keyword>
<dbReference type="PROSITE" id="PS51000">
    <property type="entry name" value="HTH_DEOR_2"/>
    <property type="match status" value="1"/>
</dbReference>
<dbReference type="PIRSF" id="PIRSF016838">
    <property type="entry name" value="PafC"/>
    <property type="match status" value="1"/>
</dbReference>
<evidence type="ECO:0000313" key="5">
    <source>
        <dbReference type="Proteomes" id="UP000198981"/>
    </source>
</evidence>
<dbReference type="Gene3D" id="1.10.10.10">
    <property type="entry name" value="Winged helix-like DNA-binding domain superfamily/Winged helix DNA-binding domain"/>
    <property type="match status" value="1"/>
</dbReference>
<dbReference type="PROSITE" id="PS52050">
    <property type="entry name" value="WYL"/>
    <property type="match status" value="1"/>
</dbReference>
<dbReference type="PANTHER" id="PTHR34580">
    <property type="match status" value="1"/>
</dbReference>
<dbReference type="Pfam" id="PF13280">
    <property type="entry name" value="WYL"/>
    <property type="match status" value="1"/>
</dbReference>
<dbReference type="InterPro" id="IPR013196">
    <property type="entry name" value="HTH_11"/>
</dbReference>
<dbReference type="InterPro" id="IPR036390">
    <property type="entry name" value="WH_DNA-bd_sf"/>
</dbReference>
<dbReference type="InterPro" id="IPR028349">
    <property type="entry name" value="PafC-like"/>
</dbReference>
<gene>
    <name evidence="4" type="ORF">SAMN03159343_1403</name>
</gene>
<accession>A0A1G4XT52</accession>
<dbReference type="STRING" id="1960309.SAMN03159343_1403"/>
<dbReference type="SUPFAM" id="SSF46785">
    <property type="entry name" value="Winged helix' DNA-binding domain"/>
    <property type="match status" value="1"/>
</dbReference>
<dbReference type="Pfam" id="PF08279">
    <property type="entry name" value="HTH_11"/>
    <property type="match status" value="1"/>
</dbReference>
<dbReference type="InterPro" id="IPR057727">
    <property type="entry name" value="WCX_dom"/>
</dbReference>
<evidence type="ECO:0000256" key="1">
    <source>
        <dbReference type="ARBA" id="ARBA00023015"/>
    </source>
</evidence>
<evidence type="ECO:0000259" key="3">
    <source>
        <dbReference type="PROSITE" id="PS51000"/>
    </source>
</evidence>
<dbReference type="Pfam" id="PF25583">
    <property type="entry name" value="WCX"/>
    <property type="match status" value="1"/>
</dbReference>